<feature type="site" description="Important for substrate specificity" evidence="6">
    <location>
        <position position="69"/>
    </location>
</feature>
<dbReference type="FunFam" id="3.90.950.10:FF:000005">
    <property type="entry name" value="7-methyl-GTP pyrophosphatase"/>
    <property type="match status" value="1"/>
</dbReference>
<keyword evidence="8" id="KW-1185">Reference proteome</keyword>
<keyword evidence="5 6" id="KW-0546">Nucleotide metabolism</keyword>
<evidence type="ECO:0000256" key="6">
    <source>
        <dbReference type="HAMAP-Rule" id="MF_00528"/>
    </source>
</evidence>
<evidence type="ECO:0000313" key="7">
    <source>
        <dbReference type="EMBL" id="MBC8571343.1"/>
    </source>
</evidence>
<comment type="cofactor">
    <cofactor evidence="1 6">
        <name>a divalent metal cation</name>
        <dbReference type="ChEBI" id="CHEBI:60240"/>
    </cofactor>
</comment>
<dbReference type="PANTHER" id="PTHR43213">
    <property type="entry name" value="BIFUNCTIONAL DTTP/UTP PYROPHOSPHATASE/METHYLTRANSFERASE PROTEIN-RELATED"/>
    <property type="match status" value="1"/>
</dbReference>
<dbReference type="EC" id="3.6.1.9" evidence="6"/>
<accession>A0A926EE07</accession>
<keyword evidence="4 6" id="KW-0378">Hydrolase</keyword>
<dbReference type="GO" id="GO:0047429">
    <property type="term" value="F:nucleoside triphosphate diphosphatase activity"/>
    <property type="evidence" value="ECO:0007669"/>
    <property type="project" value="UniProtKB-EC"/>
</dbReference>
<feature type="site" description="Important for substrate specificity" evidence="6">
    <location>
        <position position="11"/>
    </location>
</feature>
<reference evidence="7" key="1">
    <citation type="submission" date="2020-08" db="EMBL/GenBank/DDBJ databases">
        <title>Genome public.</title>
        <authorList>
            <person name="Liu C."/>
            <person name="Sun Q."/>
        </authorList>
    </citation>
    <scope>NUCLEOTIDE SEQUENCE</scope>
    <source>
        <strain evidence="7">NSJ-54</strain>
    </source>
</reference>
<evidence type="ECO:0000256" key="1">
    <source>
        <dbReference type="ARBA" id="ARBA00001968"/>
    </source>
</evidence>
<organism evidence="7 8">
    <name type="scientific">Zongyangia hominis</name>
    <dbReference type="NCBI Taxonomy" id="2763677"/>
    <lineage>
        <taxon>Bacteria</taxon>
        <taxon>Bacillati</taxon>
        <taxon>Bacillota</taxon>
        <taxon>Clostridia</taxon>
        <taxon>Eubacteriales</taxon>
        <taxon>Oscillospiraceae</taxon>
        <taxon>Zongyangia</taxon>
    </lineage>
</organism>
<dbReference type="InterPro" id="IPR003697">
    <property type="entry name" value="Maf-like"/>
</dbReference>
<dbReference type="EMBL" id="JACRTC010000010">
    <property type="protein sequence ID" value="MBC8571343.1"/>
    <property type="molecule type" value="Genomic_DNA"/>
</dbReference>
<comment type="function">
    <text evidence="6">Nucleoside triphosphate pyrophosphatase that hydrolyzes dTTP and UTP. May have a dual role in cell division arrest and in preventing the incorporation of modified nucleotides into cellular nucleic acids.</text>
</comment>
<sequence length="196" mass="21393">MQMILASQSPRRKELLAFLGHPFLTMPADADESIPQGMGPEEAVRLLARRKANLVAQSHPDDLVIGADTVVAIDGRILGKPESPQQAAEMLALLSGRIHSVYTGVCLQKNGERRAFSQRTRVAFYPLTQEEIAWYLDTGEPFDKAGAYGVQGFGSVFVKGIEGDYFNVMGLPIARLCREIQAFCPGWKLGNTAAQA</sequence>
<dbReference type="GO" id="GO:0009117">
    <property type="term" value="P:nucleotide metabolic process"/>
    <property type="evidence" value="ECO:0007669"/>
    <property type="project" value="UniProtKB-KW"/>
</dbReference>
<dbReference type="SUPFAM" id="SSF52972">
    <property type="entry name" value="ITPase-like"/>
    <property type="match status" value="1"/>
</dbReference>
<dbReference type="AlphaFoldDB" id="A0A926EE07"/>
<comment type="caution">
    <text evidence="7">The sequence shown here is derived from an EMBL/GenBank/DDBJ whole genome shotgun (WGS) entry which is preliminary data.</text>
</comment>
<evidence type="ECO:0000256" key="2">
    <source>
        <dbReference type="ARBA" id="ARBA00004496"/>
    </source>
</evidence>
<comment type="catalytic activity">
    <reaction evidence="6">
        <text>dTTP + H2O = dTMP + diphosphate + H(+)</text>
        <dbReference type="Rhea" id="RHEA:28534"/>
        <dbReference type="ChEBI" id="CHEBI:15377"/>
        <dbReference type="ChEBI" id="CHEBI:15378"/>
        <dbReference type="ChEBI" id="CHEBI:33019"/>
        <dbReference type="ChEBI" id="CHEBI:37568"/>
        <dbReference type="ChEBI" id="CHEBI:63528"/>
        <dbReference type="EC" id="3.6.1.9"/>
    </reaction>
</comment>
<comment type="subcellular location">
    <subcellularLocation>
        <location evidence="2 6">Cytoplasm</location>
    </subcellularLocation>
</comment>
<gene>
    <name evidence="7" type="primary">maf</name>
    <name evidence="7" type="ORF">H8709_10990</name>
</gene>
<evidence type="ECO:0000313" key="8">
    <source>
        <dbReference type="Proteomes" id="UP000660861"/>
    </source>
</evidence>
<comment type="caution">
    <text evidence="6">Lacks conserved residue(s) required for the propagation of feature annotation.</text>
</comment>
<dbReference type="PANTHER" id="PTHR43213:SF5">
    <property type="entry name" value="BIFUNCTIONAL DTTP_UTP PYROPHOSPHATASE_METHYLTRANSFERASE PROTEIN-RELATED"/>
    <property type="match status" value="1"/>
</dbReference>
<keyword evidence="3 6" id="KW-0963">Cytoplasm</keyword>
<name>A0A926EE07_9FIRM</name>
<dbReference type="CDD" id="cd00555">
    <property type="entry name" value="Maf"/>
    <property type="match status" value="1"/>
</dbReference>
<dbReference type="HAMAP" id="MF_00528">
    <property type="entry name" value="Maf"/>
    <property type="match status" value="1"/>
</dbReference>
<dbReference type="GO" id="GO:0005737">
    <property type="term" value="C:cytoplasm"/>
    <property type="evidence" value="ECO:0007669"/>
    <property type="project" value="UniProtKB-SubCell"/>
</dbReference>
<feature type="site" description="Important for substrate specificity" evidence="6">
    <location>
        <position position="151"/>
    </location>
</feature>
<dbReference type="Pfam" id="PF02545">
    <property type="entry name" value="Maf"/>
    <property type="match status" value="1"/>
</dbReference>
<dbReference type="Gene3D" id="3.90.950.10">
    <property type="match status" value="1"/>
</dbReference>
<evidence type="ECO:0000256" key="3">
    <source>
        <dbReference type="ARBA" id="ARBA00022490"/>
    </source>
</evidence>
<dbReference type="InterPro" id="IPR029001">
    <property type="entry name" value="ITPase-like_fam"/>
</dbReference>
<protein>
    <recommendedName>
        <fullName evidence="6">dTTP/UTP pyrophosphatase</fullName>
        <shortName evidence="6">dTTPase/UTPase</shortName>
        <ecNumber evidence="6">3.6.1.9</ecNumber>
    </recommendedName>
    <alternativeName>
        <fullName evidence="6">Nucleoside triphosphate pyrophosphatase</fullName>
    </alternativeName>
    <alternativeName>
        <fullName evidence="6">Nucleotide pyrophosphatase</fullName>
        <shortName evidence="6">Nucleotide PPase</shortName>
    </alternativeName>
</protein>
<dbReference type="RefSeq" id="WP_262398394.1">
    <property type="nucleotide sequence ID" value="NZ_JACRTC010000010.1"/>
</dbReference>
<dbReference type="NCBIfam" id="TIGR00172">
    <property type="entry name" value="maf"/>
    <property type="match status" value="1"/>
</dbReference>
<evidence type="ECO:0000256" key="5">
    <source>
        <dbReference type="ARBA" id="ARBA00023080"/>
    </source>
</evidence>
<dbReference type="Proteomes" id="UP000660861">
    <property type="component" value="Unassembled WGS sequence"/>
</dbReference>
<comment type="catalytic activity">
    <reaction evidence="6">
        <text>UTP + H2O = UMP + diphosphate + H(+)</text>
        <dbReference type="Rhea" id="RHEA:29395"/>
        <dbReference type="ChEBI" id="CHEBI:15377"/>
        <dbReference type="ChEBI" id="CHEBI:15378"/>
        <dbReference type="ChEBI" id="CHEBI:33019"/>
        <dbReference type="ChEBI" id="CHEBI:46398"/>
        <dbReference type="ChEBI" id="CHEBI:57865"/>
        <dbReference type="EC" id="3.6.1.9"/>
    </reaction>
</comment>
<feature type="active site" description="Proton acceptor" evidence="6">
    <location>
        <position position="68"/>
    </location>
</feature>
<dbReference type="PIRSF" id="PIRSF006305">
    <property type="entry name" value="Maf"/>
    <property type="match status" value="1"/>
</dbReference>
<proteinExistence type="inferred from homology"/>
<evidence type="ECO:0000256" key="4">
    <source>
        <dbReference type="ARBA" id="ARBA00022801"/>
    </source>
</evidence>
<comment type="similarity">
    <text evidence="6">Belongs to the Maf family. YhdE subfamily.</text>
</comment>